<comment type="caution">
    <text evidence="7">The sequence shown here is derived from an EMBL/GenBank/DDBJ whole genome shotgun (WGS) entry which is preliminary data.</text>
</comment>
<feature type="region of interest" description="Disordered" evidence="5">
    <location>
        <begin position="130"/>
        <end position="163"/>
    </location>
</feature>
<dbReference type="InterPro" id="IPR011009">
    <property type="entry name" value="Kinase-like_dom_sf"/>
</dbReference>
<evidence type="ECO:0000256" key="1">
    <source>
        <dbReference type="ARBA" id="ARBA00009670"/>
    </source>
</evidence>
<dbReference type="Pfam" id="PF03109">
    <property type="entry name" value="ABC1"/>
    <property type="match status" value="1"/>
</dbReference>
<name>A0A0K9PAA3_ZOSMR</name>
<dbReference type="GO" id="GO:0016740">
    <property type="term" value="F:transferase activity"/>
    <property type="evidence" value="ECO:0007669"/>
    <property type="project" value="UniProtKB-KW"/>
</dbReference>
<keyword evidence="2" id="KW-0808">Transferase</keyword>
<dbReference type="EMBL" id="LFYR01000999">
    <property type="protein sequence ID" value="KMZ65899.1"/>
    <property type="molecule type" value="Genomic_DNA"/>
</dbReference>
<evidence type="ECO:0000313" key="7">
    <source>
        <dbReference type="EMBL" id="KMZ65899.1"/>
    </source>
</evidence>
<comment type="similarity">
    <text evidence="1">Belongs to the protein kinase superfamily. ADCK protein kinase family.</text>
</comment>
<dbReference type="InterPro" id="IPR051409">
    <property type="entry name" value="Atypical_kinase_ADCK"/>
</dbReference>
<proteinExistence type="inferred from homology"/>
<feature type="domain" description="ABC1 atypical kinase-like" evidence="6">
    <location>
        <begin position="253"/>
        <end position="494"/>
    </location>
</feature>
<dbReference type="PANTHER" id="PTHR43851">
    <property type="match status" value="1"/>
</dbReference>
<feature type="compositionally biased region" description="Basic residues" evidence="5">
    <location>
        <begin position="145"/>
        <end position="156"/>
    </location>
</feature>
<dbReference type="Gene3D" id="1.10.510.10">
    <property type="entry name" value="Transferase(Phosphotransferase) domain 1"/>
    <property type="match status" value="1"/>
</dbReference>
<dbReference type="InterPro" id="IPR034646">
    <property type="entry name" value="ADCK3_dom"/>
</dbReference>
<keyword evidence="4" id="KW-0067">ATP-binding</keyword>
<evidence type="ECO:0000256" key="5">
    <source>
        <dbReference type="SAM" id="MobiDB-lite"/>
    </source>
</evidence>
<dbReference type="SUPFAM" id="SSF56112">
    <property type="entry name" value="Protein kinase-like (PK-like)"/>
    <property type="match status" value="1"/>
</dbReference>
<dbReference type="STRING" id="29655.A0A0K9PAA3"/>
<reference evidence="8" key="1">
    <citation type="journal article" date="2016" name="Nature">
        <title>The genome of the seagrass Zostera marina reveals angiosperm adaptation to the sea.</title>
        <authorList>
            <person name="Olsen J.L."/>
            <person name="Rouze P."/>
            <person name="Verhelst B."/>
            <person name="Lin Y.-C."/>
            <person name="Bayer T."/>
            <person name="Collen J."/>
            <person name="Dattolo E."/>
            <person name="De Paoli E."/>
            <person name="Dittami S."/>
            <person name="Maumus F."/>
            <person name="Michel G."/>
            <person name="Kersting A."/>
            <person name="Lauritano C."/>
            <person name="Lohaus R."/>
            <person name="Toepel M."/>
            <person name="Tonon T."/>
            <person name="Vanneste K."/>
            <person name="Amirebrahimi M."/>
            <person name="Brakel J."/>
            <person name="Bostroem C."/>
            <person name="Chovatia M."/>
            <person name="Grimwood J."/>
            <person name="Jenkins J.W."/>
            <person name="Jueterbock A."/>
            <person name="Mraz A."/>
            <person name="Stam W.T."/>
            <person name="Tice H."/>
            <person name="Bornberg-Bauer E."/>
            <person name="Green P.J."/>
            <person name="Pearson G.A."/>
            <person name="Procaccini G."/>
            <person name="Duarte C.M."/>
            <person name="Schmutz J."/>
            <person name="Reusch T.B.H."/>
            <person name="Van de Peer Y."/>
        </authorList>
    </citation>
    <scope>NUCLEOTIDE SEQUENCE [LARGE SCALE GENOMIC DNA]</scope>
    <source>
        <strain evidence="8">cv. Finnish</strain>
    </source>
</reference>
<keyword evidence="3" id="KW-0547">Nucleotide-binding</keyword>
<protein>
    <submittedName>
        <fullName evidence="7">ABC1 protein</fullName>
    </submittedName>
</protein>
<evidence type="ECO:0000313" key="8">
    <source>
        <dbReference type="Proteomes" id="UP000036987"/>
    </source>
</evidence>
<dbReference type="PANTHER" id="PTHR43851:SF3">
    <property type="entry name" value="COENZYME Q8"/>
    <property type="match status" value="1"/>
</dbReference>
<dbReference type="GO" id="GO:0005524">
    <property type="term" value="F:ATP binding"/>
    <property type="evidence" value="ECO:0007669"/>
    <property type="project" value="UniProtKB-KW"/>
</dbReference>
<dbReference type="CDD" id="cd13970">
    <property type="entry name" value="ABC1_ADCK3"/>
    <property type="match status" value="1"/>
</dbReference>
<sequence length="595" mass="65668">MGGVGRRAPLNGGGDLRRVLGGASLVLNKAAKLNLHSKGKQSGFRIGNDKEKNLETFLKRVVLSLTDLIGITSGTIHHHSSSKSNSPSSTLQYFSHHPAERQQQVRSADIIDKVDADSVSNELPAVEVSPVHANSDNQTPQLQKQHPRANLRRPRERRVPSTPIGRALGFAGLGAGLAWGTVQESARRVVYGSPPSNNNTNTPSSPFLSEKNAERLALALCRMRGAALKLGQMLSIQDESLVPAPILSALDIVRQGADVMPRTQLNNVLVAELGSDWTHNLISFDYEPLASASIGQVHRAVTNDDLVVAMKIQYPGVADSIDSDIENVRRLLDYSNILPKGLFLDRAIKVAKEELSLECDYELEARSQKRFRELLCTAKGVYVPLVIDDLSSKRVLTTEFVSGIPIDKVAVLNQQTRNYVGRKLLDLTLKELFIFRFMQTDPNWSNFLYDENTKIINLIDFGAAREYSKSFVDDYLRMVLACANRDRDAVIEMSTRLGFLTGLEAKVMIDAHVEASFIVGLPFSASDAYDFRSSDITNSISHLGATMLKHRLTPPPDEAYSLHRKLSGAFLACIKLGAVVSCRDLLLQVYEQYSF</sequence>
<dbReference type="GO" id="GO:0006744">
    <property type="term" value="P:ubiquinone biosynthetic process"/>
    <property type="evidence" value="ECO:0000318"/>
    <property type="project" value="GO_Central"/>
</dbReference>
<evidence type="ECO:0000256" key="3">
    <source>
        <dbReference type="ARBA" id="ARBA00022741"/>
    </source>
</evidence>
<feature type="region of interest" description="Disordered" evidence="5">
    <location>
        <begin position="75"/>
        <end position="105"/>
    </location>
</feature>
<dbReference type="AlphaFoldDB" id="A0A0K9PAA3"/>
<gene>
    <name evidence="7" type="ORF">ZOSMA_306G00040</name>
</gene>
<dbReference type="OMA" id="PEYYVPR"/>
<dbReference type="OrthoDB" id="201153at2759"/>
<evidence type="ECO:0000256" key="2">
    <source>
        <dbReference type="ARBA" id="ARBA00022679"/>
    </source>
</evidence>
<dbReference type="InterPro" id="IPR004147">
    <property type="entry name" value="ABC1_dom"/>
</dbReference>
<dbReference type="Proteomes" id="UP000036987">
    <property type="component" value="Unassembled WGS sequence"/>
</dbReference>
<accession>A0A0K9PAA3</accession>
<organism evidence="7 8">
    <name type="scientific">Zostera marina</name>
    <name type="common">Eelgrass</name>
    <dbReference type="NCBI Taxonomy" id="29655"/>
    <lineage>
        <taxon>Eukaryota</taxon>
        <taxon>Viridiplantae</taxon>
        <taxon>Streptophyta</taxon>
        <taxon>Embryophyta</taxon>
        <taxon>Tracheophyta</taxon>
        <taxon>Spermatophyta</taxon>
        <taxon>Magnoliopsida</taxon>
        <taxon>Liliopsida</taxon>
        <taxon>Zosteraceae</taxon>
        <taxon>Zostera</taxon>
    </lineage>
</organism>
<evidence type="ECO:0000256" key="4">
    <source>
        <dbReference type="ARBA" id="ARBA00022840"/>
    </source>
</evidence>
<feature type="compositionally biased region" description="Polar residues" evidence="5">
    <location>
        <begin position="132"/>
        <end position="144"/>
    </location>
</feature>
<evidence type="ECO:0000259" key="6">
    <source>
        <dbReference type="Pfam" id="PF03109"/>
    </source>
</evidence>
<keyword evidence="8" id="KW-1185">Reference proteome</keyword>